<name>A0A1H4GIB9_9GAMM</name>
<dbReference type="STRING" id="525918.SAMN05660964_03514"/>
<organism evidence="1 2">
    <name type="scientific">Thiothrix caldifontis</name>
    <dbReference type="NCBI Taxonomy" id="525918"/>
    <lineage>
        <taxon>Bacteria</taxon>
        <taxon>Pseudomonadati</taxon>
        <taxon>Pseudomonadota</taxon>
        <taxon>Gammaproteobacteria</taxon>
        <taxon>Thiotrichales</taxon>
        <taxon>Thiotrichaceae</taxon>
        <taxon>Thiothrix</taxon>
    </lineage>
</organism>
<dbReference type="EMBL" id="FNQP01000034">
    <property type="protein sequence ID" value="SEB09346.1"/>
    <property type="molecule type" value="Genomic_DNA"/>
</dbReference>
<sequence>MQTIGLKTCLLVRAYTDGCLSLGQLARALGKSHTDIANLLTLLNIPVLDYDLADELETLESLA</sequence>
<gene>
    <name evidence="1" type="ORF">SAMN05660964_03514</name>
</gene>
<evidence type="ECO:0000313" key="1">
    <source>
        <dbReference type="EMBL" id="SEB09346.1"/>
    </source>
</evidence>
<keyword evidence="2" id="KW-1185">Reference proteome</keyword>
<evidence type="ECO:0000313" key="2">
    <source>
        <dbReference type="Proteomes" id="UP000199397"/>
    </source>
</evidence>
<accession>A0A1H4GIB9</accession>
<dbReference type="Proteomes" id="UP000199397">
    <property type="component" value="Unassembled WGS sequence"/>
</dbReference>
<dbReference type="AlphaFoldDB" id="A0A1H4GIB9"/>
<proteinExistence type="predicted"/>
<protein>
    <submittedName>
        <fullName evidence="1">Uncharacterized protein family (UPF0175)</fullName>
    </submittedName>
</protein>
<reference evidence="1 2" key="1">
    <citation type="submission" date="2016-10" db="EMBL/GenBank/DDBJ databases">
        <authorList>
            <person name="de Groot N.N."/>
        </authorList>
    </citation>
    <scope>NUCLEOTIDE SEQUENCE [LARGE SCALE GENOMIC DNA]</scope>
    <source>
        <strain evidence="1 2">DSM 21228</strain>
    </source>
</reference>
<dbReference type="RefSeq" id="WP_093070740.1">
    <property type="nucleotide sequence ID" value="NZ_FNQP01000034.1"/>
</dbReference>